<proteinExistence type="predicted"/>
<sequence>MSYKERLIIAADEVVLFDRITARFRTIFQPAELWLKETTPIRKSGEPVLPPRRHVVTGSDRALLEIMPDGSLRPVSAFSFRRFPGDKKDATIRYPEGPGTVRAQPLPEARH</sequence>
<reference evidence="2" key="1">
    <citation type="submission" date="2018-06" db="EMBL/GenBank/DDBJ databases">
        <authorList>
            <person name="Ashton P.M."/>
            <person name="Dallman T."/>
            <person name="Nair S."/>
            <person name="De Pinna E."/>
            <person name="Peters T."/>
            <person name="Grant K."/>
        </authorList>
    </citation>
    <scope>NUCLEOTIDE SEQUENCE [LARGE SCALE GENOMIC DNA]</scope>
    <source>
        <strain evidence="2">498895</strain>
    </source>
</reference>
<feature type="region of interest" description="Disordered" evidence="1">
    <location>
        <begin position="87"/>
        <end position="111"/>
    </location>
</feature>
<dbReference type="AlphaFoldDB" id="A0A5U8K8C6"/>
<dbReference type="Proteomes" id="UP000839708">
    <property type="component" value="Unassembled WGS sequence"/>
</dbReference>
<evidence type="ECO:0000256" key="1">
    <source>
        <dbReference type="SAM" id="MobiDB-lite"/>
    </source>
</evidence>
<accession>A0A5U8K8C6</accession>
<gene>
    <name evidence="2" type="ORF">DOV67_25630</name>
</gene>
<dbReference type="EMBL" id="AAGTQF010000114">
    <property type="protein sequence ID" value="EBR8574865.1"/>
    <property type="molecule type" value="Genomic_DNA"/>
</dbReference>
<comment type="caution">
    <text evidence="2">The sequence shown here is derived from an EMBL/GenBank/DDBJ whole genome shotgun (WGS) entry which is preliminary data.</text>
</comment>
<name>A0A5U8K8C6_SALEB</name>
<evidence type="ECO:0000313" key="2">
    <source>
        <dbReference type="EMBL" id="EBR8574865.1"/>
    </source>
</evidence>
<organism evidence="2">
    <name type="scientific">Salmonella enterica subsp. enterica serovar Java</name>
    <dbReference type="NCBI Taxonomy" id="224729"/>
    <lineage>
        <taxon>Bacteria</taxon>
        <taxon>Pseudomonadati</taxon>
        <taxon>Pseudomonadota</taxon>
        <taxon>Gammaproteobacteria</taxon>
        <taxon>Enterobacterales</taxon>
        <taxon>Enterobacteriaceae</taxon>
        <taxon>Salmonella</taxon>
    </lineage>
</organism>
<protein>
    <submittedName>
        <fullName evidence="2">Uncharacterized protein</fullName>
    </submittedName>
</protein>